<dbReference type="Proteomes" id="UP001152888">
    <property type="component" value="Unassembled WGS sequence"/>
</dbReference>
<evidence type="ECO:0000313" key="1">
    <source>
        <dbReference type="EMBL" id="CAH1967341.1"/>
    </source>
</evidence>
<accession>A0A9P0P2K2</accession>
<keyword evidence="2" id="KW-1185">Reference proteome</keyword>
<organism evidence="1 2">
    <name type="scientific">Acanthoscelides obtectus</name>
    <name type="common">Bean weevil</name>
    <name type="synonym">Bruchus obtectus</name>
    <dbReference type="NCBI Taxonomy" id="200917"/>
    <lineage>
        <taxon>Eukaryota</taxon>
        <taxon>Metazoa</taxon>
        <taxon>Ecdysozoa</taxon>
        <taxon>Arthropoda</taxon>
        <taxon>Hexapoda</taxon>
        <taxon>Insecta</taxon>
        <taxon>Pterygota</taxon>
        <taxon>Neoptera</taxon>
        <taxon>Endopterygota</taxon>
        <taxon>Coleoptera</taxon>
        <taxon>Polyphaga</taxon>
        <taxon>Cucujiformia</taxon>
        <taxon>Chrysomeloidea</taxon>
        <taxon>Chrysomelidae</taxon>
        <taxon>Bruchinae</taxon>
        <taxon>Bruchini</taxon>
        <taxon>Acanthoscelides</taxon>
    </lineage>
</organism>
<dbReference type="EMBL" id="CAKOFQ010006743">
    <property type="protein sequence ID" value="CAH1967341.1"/>
    <property type="molecule type" value="Genomic_DNA"/>
</dbReference>
<sequence>MNTTIRRQDFKNGFSTGLKASTADMEELRGYLKTFGYPLVDSMSEDQFLAIFHKSNRCFLVSWLLQLLDDKSERYPQTEEALGQKLYQFGFLNEFEKDLFMKGKLNPARQFEILITIFKHICIQSSDVAETTDDIDLKFLTTQDLNLFPSYGGIKLYEEGSETFLEETDTLLTKEDIAIDFSEISRMLNDIRECLPEVKYKGEQLKEQDRHTKTEIKTDPRSFEVIHKCNENIKIIKQFLEDVDVLDHFLRDNNVDSTSPSLLASCDGQIRRLKSLLDLTTENMIDGLLHSTWNSKFVCRV</sequence>
<reference evidence="1" key="1">
    <citation type="submission" date="2022-03" db="EMBL/GenBank/DDBJ databases">
        <authorList>
            <person name="Sayadi A."/>
        </authorList>
    </citation>
    <scope>NUCLEOTIDE SEQUENCE</scope>
</reference>
<evidence type="ECO:0000313" key="2">
    <source>
        <dbReference type="Proteomes" id="UP001152888"/>
    </source>
</evidence>
<name>A0A9P0P2K2_ACAOB</name>
<gene>
    <name evidence="1" type="ORF">ACAOBT_LOCUS7346</name>
</gene>
<proteinExistence type="predicted"/>
<dbReference type="OrthoDB" id="6755943at2759"/>
<dbReference type="AlphaFoldDB" id="A0A9P0P2K2"/>
<comment type="caution">
    <text evidence="1">The sequence shown here is derived from an EMBL/GenBank/DDBJ whole genome shotgun (WGS) entry which is preliminary data.</text>
</comment>
<protein>
    <submittedName>
        <fullName evidence="1">Uncharacterized protein</fullName>
    </submittedName>
</protein>